<dbReference type="Proteomes" id="UP000000566">
    <property type="component" value="Chromosome"/>
</dbReference>
<keyword evidence="1" id="KW-0812">Transmembrane</keyword>
<evidence type="ECO:0008006" key="4">
    <source>
        <dbReference type="Google" id="ProtNLM"/>
    </source>
</evidence>
<name>A6LFQ0_PARD8</name>
<feature type="transmembrane region" description="Helical" evidence="1">
    <location>
        <begin position="34"/>
        <end position="53"/>
    </location>
</feature>
<organism evidence="2 3">
    <name type="scientific">Parabacteroides distasonis (strain ATCC 8503 / DSM 20701 / CIP 104284 / JCM 5825 / NCTC 11152)</name>
    <dbReference type="NCBI Taxonomy" id="435591"/>
    <lineage>
        <taxon>Bacteria</taxon>
        <taxon>Pseudomonadati</taxon>
        <taxon>Bacteroidota</taxon>
        <taxon>Bacteroidia</taxon>
        <taxon>Bacteroidales</taxon>
        <taxon>Tannerellaceae</taxon>
        <taxon>Parabacteroides</taxon>
    </lineage>
</organism>
<feature type="transmembrane region" description="Helical" evidence="1">
    <location>
        <begin position="7"/>
        <end position="28"/>
    </location>
</feature>
<dbReference type="KEGG" id="pdi:BDI_2801"/>
<accession>A6LFQ0</accession>
<sequence>MYKRTTSLGISQGQFLLLPILFFRFHFIQQQEQSVLRLSSILFLFFIILFIRLSPNKNILKKTYICHQNYVRIWKMTSLK</sequence>
<keyword evidence="1" id="KW-1133">Transmembrane helix</keyword>
<dbReference type="HOGENOM" id="CLU_2586513_0_0_10"/>
<evidence type="ECO:0000313" key="2">
    <source>
        <dbReference type="EMBL" id="ABR44514.1"/>
    </source>
</evidence>
<evidence type="ECO:0000313" key="3">
    <source>
        <dbReference type="Proteomes" id="UP000000566"/>
    </source>
</evidence>
<dbReference type="STRING" id="435591.BDI_2801"/>
<keyword evidence="1" id="KW-0472">Membrane</keyword>
<protein>
    <recommendedName>
        <fullName evidence="4">Transmembrane protein</fullName>
    </recommendedName>
</protein>
<gene>
    <name evidence="2" type="ordered locus">BDI_2801</name>
</gene>
<dbReference type="BioCyc" id="PDIS435591:G1G5A-2876-MONOMER"/>
<keyword evidence="3" id="KW-1185">Reference proteome</keyword>
<dbReference type="EMBL" id="CP000140">
    <property type="protein sequence ID" value="ABR44514.1"/>
    <property type="molecule type" value="Genomic_DNA"/>
</dbReference>
<proteinExistence type="predicted"/>
<dbReference type="AlphaFoldDB" id="A6LFQ0"/>
<reference evidence="2 3" key="1">
    <citation type="journal article" date="2007" name="PLoS Biol.">
        <title>Evolution of symbiotic bacteria in the distal human intestine.</title>
        <authorList>
            <person name="Xu J."/>
            <person name="Mahowald M.A."/>
            <person name="Ley R.E."/>
            <person name="Lozupone C.A."/>
            <person name="Hamady M."/>
            <person name="Martens E.C."/>
            <person name="Henrissat B."/>
            <person name="Coutinho P.M."/>
            <person name="Minx P."/>
            <person name="Latreille P."/>
            <person name="Cordum H."/>
            <person name="Van Brunt A."/>
            <person name="Kim K."/>
            <person name="Fulton R.S."/>
            <person name="Fulton L.A."/>
            <person name="Clifton S.W."/>
            <person name="Wilson R.K."/>
            <person name="Knight R.D."/>
            <person name="Gordon J.I."/>
        </authorList>
    </citation>
    <scope>NUCLEOTIDE SEQUENCE [LARGE SCALE GENOMIC DNA]</scope>
    <source>
        <strain evidence="3">ATCC 8503 / DSM 20701 / CIP 104284 / JCM 5825 / NCTC 11152</strain>
    </source>
</reference>
<dbReference type="PaxDb" id="435591-BDI_2801"/>
<evidence type="ECO:0000256" key="1">
    <source>
        <dbReference type="SAM" id="Phobius"/>
    </source>
</evidence>